<proteinExistence type="predicted"/>
<comment type="caution">
    <text evidence="2">The sequence shown here is derived from an EMBL/GenBank/DDBJ whole genome shotgun (WGS) entry which is preliminary data.</text>
</comment>
<accession>A0A4U5PER2</accession>
<reference evidence="2 3" key="1">
    <citation type="journal article" date="2015" name="Genome Biol.">
        <title>Comparative genomics of Steinernema reveals deeply conserved gene regulatory networks.</title>
        <authorList>
            <person name="Dillman A.R."/>
            <person name="Macchietto M."/>
            <person name="Porter C.F."/>
            <person name="Rogers A."/>
            <person name="Williams B."/>
            <person name="Antoshechkin I."/>
            <person name="Lee M.M."/>
            <person name="Goodwin Z."/>
            <person name="Lu X."/>
            <person name="Lewis E.E."/>
            <person name="Goodrich-Blair H."/>
            <person name="Stock S.P."/>
            <person name="Adams B.J."/>
            <person name="Sternberg P.W."/>
            <person name="Mortazavi A."/>
        </authorList>
    </citation>
    <scope>NUCLEOTIDE SEQUENCE [LARGE SCALE GENOMIC DNA]</scope>
    <source>
        <strain evidence="2 3">ALL</strain>
    </source>
</reference>
<keyword evidence="3" id="KW-1185">Reference proteome</keyword>
<gene>
    <name evidence="2" type="ORF">L596_009034</name>
</gene>
<evidence type="ECO:0000313" key="2">
    <source>
        <dbReference type="EMBL" id="TKR94793.1"/>
    </source>
</evidence>
<name>A0A4U5PER2_STECR</name>
<reference evidence="2 3" key="2">
    <citation type="journal article" date="2019" name="G3 (Bethesda)">
        <title>Hybrid Assembly of the Genome of the Entomopathogenic Nematode Steinernema carpocapsae Identifies the X-Chromosome.</title>
        <authorList>
            <person name="Serra L."/>
            <person name="Macchietto M."/>
            <person name="Macias-Munoz A."/>
            <person name="McGill C.J."/>
            <person name="Rodriguez I.M."/>
            <person name="Rodriguez B."/>
            <person name="Murad R."/>
            <person name="Mortazavi A."/>
        </authorList>
    </citation>
    <scope>NUCLEOTIDE SEQUENCE [LARGE SCALE GENOMIC DNA]</scope>
    <source>
        <strain evidence="2 3">ALL</strain>
    </source>
</reference>
<organism evidence="2 3">
    <name type="scientific">Steinernema carpocapsae</name>
    <name type="common">Entomopathogenic nematode</name>
    <dbReference type="NCBI Taxonomy" id="34508"/>
    <lineage>
        <taxon>Eukaryota</taxon>
        <taxon>Metazoa</taxon>
        <taxon>Ecdysozoa</taxon>
        <taxon>Nematoda</taxon>
        <taxon>Chromadorea</taxon>
        <taxon>Rhabditida</taxon>
        <taxon>Tylenchina</taxon>
        <taxon>Panagrolaimomorpha</taxon>
        <taxon>Strongyloidoidea</taxon>
        <taxon>Steinernematidae</taxon>
        <taxon>Steinernema</taxon>
    </lineage>
</organism>
<dbReference type="AlphaFoldDB" id="A0A4U5PER2"/>
<sequence>METYSQSSGTLSYDSHPNVDKIVGDQIRRVATRGTTFDDQIQKIVEHPVTKNQLESPQIVPVASTTLKELNRRHVRKPLYRVEQRMRIVMPDQESKFAQNSDLLELYKKTLDHFISSPMKKDKAFRLDVCVSLESARPTQFRLDLIALKDPVTKKTLSCASQATQSIHSRSNTVETIAENDFFSLRNRELLNAAERKKKQSHKDAERNRPSSKQLRADKAKYPENTGFGGMSVEKHVEKIRNSATAPKVSVKGITFNSSK</sequence>
<protein>
    <submittedName>
        <fullName evidence="2">Uncharacterized protein</fullName>
    </submittedName>
</protein>
<dbReference type="EMBL" id="AZBU02000002">
    <property type="protein sequence ID" value="TKR94793.1"/>
    <property type="molecule type" value="Genomic_DNA"/>
</dbReference>
<dbReference type="Proteomes" id="UP000298663">
    <property type="component" value="Unassembled WGS sequence"/>
</dbReference>
<evidence type="ECO:0000313" key="3">
    <source>
        <dbReference type="Proteomes" id="UP000298663"/>
    </source>
</evidence>
<evidence type="ECO:0000256" key="1">
    <source>
        <dbReference type="SAM" id="MobiDB-lite"/>
    </source>
</evidence>
<feature type="compositionally biased region" description="Basic and acidic residues" evidence="1">
    <location>
        <begin position="202"/>
        <end position="222"/>
    </location>
</feature>
<feature type="region of interest" description="Disordered" evidence="1">
    <location>
        <begin position="195"/>
        <end position="230"/>
    </location>
</feature>
<dbReference type="OrthoDB" id="10514509at2759"/>